<dbReference type="AlphaFoldDB" id="A0A4R7VQV0"/>
<comment type="caution">
    <text evidence="2">The sequence shown here is derived from an EMBL/GenBank/DDBJ whole genome shotgun (WGS) entry which is preliminary data.</text>
</comment>
<keyword evidence="1" id="KW-1133">Transmembrane helix</keyword>
<name>A0A4R7VQV0_9PSEU</name>
<keyword evidence="1" id="KW-0472">Membrane</keyword>
<accession>A0A4R7VQV0</accession>
<evidence type="ECO:0000313" key="2">
    <source>
        <dbReference type="EMBL" id="TDV52140.1"/>
    </source>
</evidence>
<sequence length="79" mass="7992">MSGWVLGIVIGLVVVVAVAALVTPIILLARRIAGQAPRINAALMKAEVNTAPLGALTTTIDHAETIVAGLARGRARLGG</sequence>
<proteinExistence type="predicted"/>
<dbReference type="EMBL" id="SOCP01000005">
    <property type="protein sequence ID" value="TDV52140.1"/>
    <property type="molecule type" value="Genomic_DNA"/>
</dbReference>
<reference evidence="2 3" key="1">
    <citation type="submission" date="2019-03" db="EMBL/GenBank/DDBJ databases">
        <title>Genomic Encyclopedia of Archaeal and Bacterial Type Strains, Phase II (KMG-II): from individual species to whole genera.</title>
        <authorList>
            <person name="Goeker M."/>
        </authorList>
    </citation>
    <scope>NUCLEOTIDE SEQUENCE [LARGE SCALE GENOMIC DNA]</scope>
    <source>
        <strain evidence="2 3">DSM 45499</strain>
    </source>
</reference>
<gene>
    <name evidence="2" type="ORF">CLV71_105271</name>
</gene>
<feature type="transmembrane region" description="Helical" evidence="1">
    <location>
        <begin position="6"/>
        <end position="29"/>
    </location>
</feature>
<dbReference type="Proteomes" id="UP000294927">
    <property type="component" value="Unassembled WGS sequence"/>
</dbReference>
<evidence type="ECO:0000256" key="1">
    <source>
        <dbReference type="SAM" id="Phobius"/>
    </source>
</evidence>
<evidence type="ECO:0000313" key="3">
    <source>
        <dbReference type="Proteomes" id="UP000294927"/>
    </source>
</evidence>
<keyword evidence="3" id="KW-1185">Reference proteome</keyword>
<dbReference type="RefSeq" id="WP_133903542.1">
    <property type="nucleotide sequence ID" value="NZ_SOCP01000005.1"/>
</dbReference>
<keyword evidence="1" id="KW-0812">Transmembrane</keyword>
<protein>
    <submittedName>
        <fullName evidence="2">Uncharacterized protein</fullName>
    </submittedName>
</protein>
<organism evidence="2 3">
    <name type="scientific">Actinophytocola oryzae</name>
    <dbReference type="NCBI Taxonomy" id="502181"/>
    <lineage>
        <taxon>Bacteria</taxon>
        <taxon>Bacillati</taxon>
        <taxon>Actinomycetota</taxon>
        <taxon>Actinomycetes</taxon>
        <taxon>Pseudonocardiales</taxon>
        <taxon>Pseudonocardiaceae</taxon>
    </lineage>
</organism>